<evidence type="ECO:0000313" key="2">
    <source>
        <dbReference type="Proteomes" id="UP000004474"/>
    </source>
</evidence>
<organism evidence="1 2">
    <name type="scientific">Janibacter hoylei PVAS-1</name>
    <dbReference type="NCBI Taxonomy" id="1210046"/>
    <lineage>
        <taxon>Bacteria</taxon>
        <taxon>Bacillati</taxon>
        <taxon>Actinomycetota</taxon>
        <taxon>Actinomycetes</taxon>
        <taxon>Micrococcales</taxon>
        <taxon>Intrasporangiaceae</taxon>
        <taxon>Janibacter</taxon>
    </lineage>
</organism>
<gene>
    <name evidence="1" type="ORF">B277_04989</name>
</gene>
<accession>K1E486</accession>
<dbReference type="AlphaFoldDB" id="K1E486"/>
<comment type="caution">
    <text evidence="1">The sequence shown here is derived from an EMBL/GenBank/DDBJ whole genome shotgun (WGS) entry which is preliminary data.</text>
</comment>
<dbReference type="Proteomes" id="UP000004474">
    <property type="component" value="Unassembled WGS sequence"/>
</dbReference>
<evidence type="ECO:0000313" key="1">
    <source>
        <dbReference type="EMBL" id="EKA61871.1"/>
    </source>
</evidence>
<dbReference type="RefSeq" id="WP_007925741.1">
    <property type="nucleotide sequence ID" value="NZ_ALWX01000019.1"/>
</dbReference>
<name>K1E486_9MICO</name>
<reference evidence="1 2" key="1">
    <citation type="journal article" date="2012" name="J. Bacteriol.">
        <title>Genome Sequence of Janibacter hoylei MTCC8307, Isolated from the Stratospheric Air.</title>
        <authorList>
            <person name="Pawar S.P."/>
            <person name="Dhotre D.P."/>
            <person name="Shetty S.A."/>
            <person name="Chowdhury S.P."/>
            <person name="Chaudhari B.L."/>
            <person name="Shouche Y.S."/>
        </authorList>
    </citation>
    <scope>NUCLEOTIDE SEQUENCE [LARGE SCALE GENOMIC DNA]</scope>
    <source>
        <strain evidence="1 2">PVAS-1</strain>
    </source>
</reference>
<sequence>MSTSSRPASNPVGLRGKTLVPTITRLARSIAVITSTLTADPVNGSKQKLSARVTSIATTCPTPTVANDEYEAVVRSLFVLCARVVRPNGLTTCAMYLRSVSRGSSSITKPSALSLDRTWR</sequence>
<proteinExistence type="predicted"/>
<protein>
    <submittedName>
        <fullName evidence="1">Uncharacterized protein</fullName>
    </submittedName>
</protein>
<dbReference type="EMBL" id="ALWX01000019">
    <property type="protein sequence ID" value="EKA61871.1"/>
    <property type="molecule type" value="Genomic_DNA"/>
</dbReference>